<dbReference type="EMBL" id="FOYS01000006">
    <property type="protein sequence ID" value="SFR67001.1"/>
    <property type="molecule type" value="Genomic_DNA"/>
</dbReference>
<keyword evidence="7" id="KW-1185">Reference proteome</keyword>
<dbReference type="InterPro" id="IPR001173">
    <property type="entry name" value="Glyco_trans_2-like"/>
</dbReference>
<evidence type="ECO:0000313" key="7">
    <source>
        <dbReference type="Proteomes" id="UP000243250"/>
    </source>
</evidence>
<dbReference type="AlphaFoldDB" id="A0A1I6IJZ1"/>
<comment type="similarity">
    <text evidence="1">Belongs to the glycosyltransferase 2 family.</text>
</comment>
<gene>
    <name evidence="6" type="ORF">SAMN04488124_3310</name>
</gene>
<evidence type="ECO:0000256" key="4">
    <source>
        <dbReference type="SAM" id="Phobius"/>
    </source>
</evidence>
<protein>
    <recommendedName>
        <fullName evidence="5">Glycosyltransferase 2-like domain-containing protein</fullName>
    </recommendedName>
</protein>
<dbReference type="CDD" id="cd04186">
    <property type="entry name" value="GT_2_like_c"/>
    <property type="match status" value="1"/>
</dbReference>
<accession>A0A1I6IJZ1</accession>
<proteinExistence type="inferred from homology"/>
<evidence type="ECO:0000259" key="5">
    <source>
        <dbReference type="Pfam" id="PF00535"/>
    </source>
</evidence>
<keyword evidence="3" id="KW-0808">Transferase</keyword>
<keyword evidence="4" id="KW-0812">Transmembrane</keyword>
<keyword evidence="4" id="KW-0472">Membrane</keyword>
<keyword evidence="4" id="KW-1133">Transmembrane helix</keyword>
<name>A0A1I6IJZ1_9EURY</name>
<feature type="domain" description="Glycosyltransferase 2-like" evidence="5">
    <location>
        <begin position="23"/>
        <end position="137"/>
    </location>
</feature>
<dbReference type="InterPro" id="IPR029044">
    <property type="entry name" value="Nucleotide-diphossugar_trans"/>
</dbReference>
<dbReference type="STRING" id="555875.SAMN04488124_3310"/>
<dbReference type="Gene3D" id="3.90.550.10">
    <property type="entry name" value="Spore Coat Polysaccharide Biosynthesis Protein SpsA, Chain A"/>
    <property type="match status" value="1"/>
</dbReference>
<reference evidence="7" key="1">
    <citation type="submission" date="2016-10" db="EMBL/GenBank/DDBJ databases">
        <authorList>
            <person name="Varghese N."/>
            <person name="Submissions S."/>
        </authorList>
    </citation>
    <scope>NUCLEOTIDE SEQUENCE [LARGE SCALE GENOMIC DNA]</scope>
    <source>
        <strain evidence="7">CGMCC 1.8711</strain>
    </source>
</reference>
<evidence type="ECO:0000313" key="6">
    <source>
        <dbReference type="EMBL" id="SFR67001.1"/>
    </source>
</evidence>
<dbReference type="Pfam" id="PF00535">
    <property type="entry name" value="Glycos_transf_2"/>
    <property type="match status" value="1"/>
</dbReference>
<dbReference type="Proteomes" id="UP000243250">
    <property type="component" value="Unassembled WGS sequence"/>
</dbReference>
<dbReference type="GO" id="GO:0016757">
    <property type="term" value="F:glycosyltransferase activity"/>
    <property type="evidence" value="ECO:0007669"/>
    <property type="project" value="UniProtKB-KW"/>
</dbReference>
<dbReference type="PANTHER" id="PTHR43179">
    <property type="entry name" value="RHAMNOSYLTRANSFERASE WBBL"/>
    <property type="match status" value="1"/>
</dbReference>
<sequence length="304" mass="34393">MTDTSSADETWPSVELIVLNWESYEDTAECLDSLDALDYPNVRVVVVDNGSTDGSGERLAEEFPEYEFIFNEENLGFAAGNNVGIRRAMERDADYVLLLNNDTVVTEGFLRPLVETAESGDRVAAVGGVNRYYHSDGIHNAGVRFPLALGGKTMLWDRPRGEEPYESDYVPSCLVLLSAEFIEQHDVLCEDYFIGMEDTDLAWQARQNGWKVLVDPRSVIYHKTGMTSSKSHFVVYHTLRNRFRFASNRLSSRQRVLFLASLGIQLLGTVLLWAVRNHGDKIRAAKLALKDHVFDRQLRSYSQL</sequence>
<keyword evidence="2" id="KW-0328">Glycosyltransferase</keyword>
<dbReference type="PANTHER" id="PTHR43179:SF12">
    <property type="entry name" value="GALACTOFURANOSYLTRANSFERASE GLFT2"/>
    <property type="match status" value="1"/>
</dbReference>
<organism evidence="6 7">
    <name type="scientific">Halogeometricum limi</name>
    <dbReference type="NCBI Taxonomy" id="555875"/>
    <lineage>
        <taxon>Archaea</taxon>
        <taxon>Methanobacteriati</taxon>
        <taxon>Methanobacteriota</taxon>
        <taxon>Stenosarchaea group</taxon>
        <taxon>Halobacteria</taxon>
        <taxon>Halobacteriales</taxon>
        <taxon>Haloferacaceae</taxon>
        <taxon>Halogeometricum</taxon>
    </lineage>
</organism>
<dbReference type="RefSeq" id="WP_175501598.1">
    <property type="nucleotide sequence ID" value="NZ_FOYS01000006.1"/>
</dbReference>
<feature type="transmembrane region" description="Helical" evidence="4">
    <location>
        <begin position="256"/>
        <end position="275"/>
    </location>
</feature>
<evidence type="ECO:0000256" key="3">
    <source>
        <dbReference type="ARBA" id="ARBA00022679"/>
    </source>
</evidence>
<evidence type="ECO:0000256" key="1">
    <source>
        <dbReference type="ARBA" id="ARBA00006739"/>
    </source>
</evidence>
<evidence type="ECO:0000256" key="2">
    <source>
        <dbReference type="ARBA" id="ARBA00022676"/>
    </source>
</evidence>
<dbReference type="OrthoDB" id="46222at2157"/>
<dbReference type="SUPFAM" id="SSF53448">
    <property type="entry name" value="Nucleotide-diphospho-sugar transferases"/>
    <property type="match status" value="1"/>
</dbReference>